<evidence type="ECO:0000313" key="2">
    <source>
        <dbReference type="EMBL" id="THV02313.1"/>
    </source>
</evidence>
<organism evidence="2 3">
    <name type="scientific">Dendrothele bispora (strain CBS 962.96)</name>
    <dbReference type="NCBI Taxonomy" id="1314807"/>
    <lineage>
        <taxon>Eukaryota</taxon>
        <taxon>Fungi</taxon>
        <taxon>Dikarya</taxon>
        <taxon>Basidiomycota</taxon>
        <taxon>Agaricomycotina</taxon>
        <taxon>Agaricomycetes</taxon>
        <taxon>Agaricomycetidae</taxon>
        <taxon>Agaricales</taxon>
        <taxon>Agaricales incertae sedis</taxon>
        <taxon>Dendrothele</taxon>
    </lineage>
</organism>
<dbReference type="EMBL" id="ML179078">
    <property type="protein sequence ID" value="THV02313.1"/>
    <property type="molecule type" value="Genomic_DNA"/>
</dbReference>
<dbReference type="Proteomes" id="UP000297245">
    <property type="component" value="Unassembled WGS sequence"/>
</dbReference>
<feature type="compositionally biased region" description="Acidic residues" evidence="1">
    <location>
        <begin position="85"/>
        <end position="98"/>
    </location>
</feature>
<feature type="compositionally biased region" description="Polar residues" evidence="1">
    <location>
        <begin position="133"/>
        <end position="142"/>
    </location>
</feature>
<feature type="region of interest" description="Disordered" evidence="1">
    <location>
        <begin position="77"/>
        <end position="110"/>
    </location>
</feature>
<dbReference type="AlphaFoldDB" id="A0A4S8MHY7"/>
<evidence type="ECO:0000313" key="3">
    <source>
        <dbReference type="Proteomes" id="UP000297245"/>
    </source>
</evidence>
<gene>
    <name evidence="2" type="ORF">K435DRAFT_792671</name>
</gene>
<reference evidence="2 3" key="1">
    <citation type="journal article" date="2019" name="Nat. Ecol. Evol.">
        <title>Megaphylogeny resolves global patterns of mushroom evolution.</title>
        <authorList>
            <person name="Varga T."/>
            <person name="Krizsan K."/>
            <person name="Foldi C."/>
            <person name="Dima B."/>
            <person name="Sanchez-Garcia M."/>
            <person name="Sanchez-Ramirez S."/>
            <person name="Szollosi G.J."/>
            <person name="Szarkandi J.G."/>
            <person name="Papp V."/>
            <person name="Albert L."/>
            <person name="Andreopoulos W."/>
            <person name="Angelini C."/>
            <person name="Antonin V."/>
            <person name="Barry K.W."/>
            <person name="Bougher N.L."/>
            <person name="Buchanan P."/>
            <person name="Buyck B."/>
            <person name="Bense V."/>
            <person name="Catcheside P."/>
            <person name="Chovatia M."/>
            <person name="Cooper J."/>
            <person name="Damon W."/>
            <person name="Desjardin D."/>
            <person name="Finy P."/>
            <person name="Geml J."/>
            <person name="Haridas S."/>
            <person name="Hughes K."/>
            <person name="Justo A."/>
            <person name="Karasinski D."/>
            <person name="Kautmanova I."/>
            <person name="Kiss B."/>
            <person name="Kocsube S."/>
            <person name="Kotiranta H."/>
            <person name="LaButti K.M."/>
            <person name="Lechner B.E."/>
            <person name="Liimatainen K."/>
            <person name="Lipzen A."/>
            <person name="Lukacs Z."/>
            <person name="Mihaltcheva S."/>
            <person name="Morgado L.N."/>
            <person name="Niskanen T."/>
            <person name="Noordeloos M.E."/>
            <person name="Ohm R.A."/>
            <person name="Ortiz-Santana B."/>
            <person name="Ovrebo C."/>
            <person name="Racz N."/>
            <person name="Riley R."/>
            <person name="Savchenko A."/>
            <person name="Shiryaev A."/>
            <person name="Soop K."/>
            <person name="Spirin V."/>
            <person name="Szebenyi C."/>
            <person name="Tomsovsky M."/>
            <person name="Tulloss R.E."/>
            <person name="Uehling J."/>
            <person name="Grigoriev I.V."/>
            <person name="Vagvolgyi C."/>
            <person name="Papp T."/>
            <person name="Martin F.M."/>
            <person name="Miettinen O."/>
            <person name="Hibbett D.S."/>
            <person name="Nagy L.G."/>
        </authorList>
    </citation>
    <scope>NUCLEOTIDE SEQUENCE [LARGE SCALE GENOMIC DNA]</scope>
    <source>
        <strain evidence="2 3">CBS 962.96</strain>
    </source>
</reference>
<evidence type="ECO:0000256" key="1">
    <source>
        <dbReference type="SAM" id="MobiDB-lite"/>
    </source>
</evidence>
<sequence>MMKLALLLEEQEAAGAGAVMEHASMRQNVILFRTGRHHAHGSDRCCADDAGKVRYESNARILGNGVCLVEVGADEREATDKWDNLEEDGKEAEVEGDSEGAGGDGRRQLDNKLPELVTSEWIGFVQKGDRSTDATLRATSKHQAADPQTEIWDT</sequence>
<feature type="region of interest" description="Disordered" evidence="1">
    <location>
        <begin position="130"/>
        <end position="154"/>
    </location>
</feature>
<keyword evidence="3" id="KW-1185">Reference proteome</keyword>
<name>A0A4S8MHY7_DENBC</name>
<proteinExistence type="predicted"/>
<protein>
    <submittedName>
        <fullName evidence="2">Uncharacterized protein</fullName>
    </submittedName>
</protein>
<accession>A0A4S8MHY7</accession>